<dbReference type="SUPFAM" id="SSF48695">
    <property type="entry name" value="Multiheme cytochromes"/>
    <property type="match status" value="1"/>
</dbReference>
<dbReference type="InterPro" id="IPR036280">
    <property type="entry name" value="Multihaem_cyt_sf"/>
</dbReference>
<proteinExistence type="predicted"/>
<comment type="caution">
    <text evidence="1">The sequence shown here is derived from an EMBL/GenBank/DDBJ whole genome shotgun (WGS) entry which is preliminary data.</text>
</comment>
<reference evidence="2" key="1">
    <citation type="submission" date="2017-05" db="EMBL/GenBank/DDBJ databases">
        <title>Draft genome sequence of Geobacter pelophilus, a iron(III)-reducing bacteria.</title>
        <authorList>
            <person name="Aoyagi T."/>
            <person name="Koike H."/>
            <person name="Morita T."/>
            <person name="Sato Y."/>
            <person name="Habe H."/>
            <person name="Hori T."/>
        </authorList>
    </citation>
    <scope>NUCLEOTIDE SEQUENCE [LARGE SCALE GENOMIC DNA]</scope>
    <source>
        <strain evidence="2">Drf2</strain>
    </source>
</reference>
<keyword evidence="2" id="KW-1185">Reference proteome</keyword>
<dbReference type="EMBL" id="BDQG01000001">
    <property type="protein sequence ID" value="GAW68756.1"/>
    <property type="molecule type" value="Genomic_DNA"/>
</dbReference>
<dbReference type="Proteomes" id="UP000194153">
    <property type="component" value="Unassembled WGS sequence"/>
</dbReference>
<protein>
    <submittedName>
        <fullName evidence="1">Uncharacterized protein</fullName>
    </submittedName>
</protein>
<sequence>MALFKCRSCHAVYADYYPTDDTCTKCHQGTIRTIPDQINHPKEESP</sequence>
<name>A0ABQ0MNV5_9BACT</name>
<accession>A0ABQ0MNV5</accession>
<evidence type="ECO:0000313" key="1">
    <source>
        <dbReference type="EMBL" id="GAW68756.1"/>
    </source>
</evidence>
<dbReference type="RefSeq" id="WP_159453551.1">
    <property type="nucleotide sequence ID" value="NZ_BDQG01000001.1"/>
</dbReference>
<evidence type="ECO:0000313" key="2">
    <source>
        <dbReference type="Proteomes" id="UP000194153"/>
    </source>
</evidence>
<organism evidence="1 2">
    <name type="scientific">Geoanaerobacter pelophilus</name>
    <dbReference type="NCBI Taxonomy" id="60036"/>
    <lineage>
        <taxon>Bacteria</taxon>
        <taxon>Pseudomonadati</taxon>
        <taxon>Thermodesulfobacteriota</taxon>
        <taxon>Desulfuromonadia</taxon>
        <taxon>Geobacterales</taxon>
        <taxon>Geobacteraceae</taxon>
        <taxon>Geoanaerobacter</taxon>
    </lineage>
</organism>
<gene>
    <name evidence="1" type="ORF">GPEL0_01f5234</name>
</gene>